<dbReference type="EMBL" id="AUZX01014165">
    <property type="protein sequence ID" value="EQD32861.1"/>
    <property type="molecule type" value="Genomic_DNA"/>
</dbReference>
<dbReference type="PANTHER" id="PTHR35604">
    <property type="entry name" value="TRANSPOSASE INSH FOR INSERTION SEQUENCE ELEMENT IS5A-RELATED"/>
    <property type="match status" value="1"/>
</dbReference>
<reference evidence="1" key="1">
    <citation type="submission" date="2013-08" db="EMBL/GenBank/DDBJ databases">
        <authorList>
            <person name="Mendez C."/>
            <person name="Richter M."/>
            <person name="Ferrer M."/>
            <person name="Sanchez J."/>
        </authorList>
    </citation>
    <scope>NUCLEOTIDE SEQUENCE</scope>
</reference>
<protein>
    <submittedName>
        <fullName evidence="1">Transposase</fullName>
    </submittedName>
</protein>
<reference evidence="1" key="2">
    <citation type="journal article" date="2014" name="ISME J.">
        <title>Microbial stratification in low pH oxic and suboxic macroscopic growths along an acid mine drainage.</title>
        <authorList>
            <person name="Mendez-Garcia C."/>
            <person name="Mesa V."/>
            <person name="Sprenger R.R."/>
            <person name="Richter M."/>
            <person name="Diez M.S."/>
            <person name="Solano J."/>
            <person name="Bargiela R."/>
            <person name="Golyshina O.V."/>
            <person name="Manteca A."/>
            <person name="Ramos J.L."/>
            <person name="Gallego J.R."/>
            <person name="Llorente I."/>
            <person name="Martins Dos Santos V.A."/>
            <person name="Jensen O.N."/>
            <person name="Pelaez A.I."/>
            <person name="Sanchez J."/>
            <person name="Ferrer M."/>
        </authorList>
    </citation>
    <scope>NUCLEOTIDE SEQUENCE</scope>
</reference>
<accession>T0YC75</accession>
<sequence length="77" mass="8674">TILNFRRLLETHDLAPKVLAAVSMQLTQQGLLLRAGTIVDAPIIHAPSSTKNRDHARDAEMHQTKKGQQWYFGMKAH</sequence>
<name>T0YC75_9ZZZZ</name>
<feature type="non-terminal residue" evidence="1">
    <location>
        <position position="77"/>
    </location>
</feature>
<evidence type="ECO:0000313" key="1">
    <source>
        <dbReference type="EMBL" id="EQD32861.1"/>
    </source>
</evidence>
<organism evidence="1">
    <name type="scientific">mine drainage metagenome</name>
    <dbReference type="NCBI Taxonomy" id="410659"/>
    <lineage>
        <taxon>unclassified sequences</taxon>
        <taxon>metagenomes</taxon>
        <taxon>ecological metagenomes</taxon>
    </lineage>
</organism>
<gene>
    <name evidence="1" type="ORF">B1A_19200</name>
</gene>
<comment type="caution">
    <text evidence="1">The sequence shown here is derived from an EMBL/GenBank/DDBJ whole genome shotgun (WGS) entry which is preliminary data.</text>
</comment>
<dbReference type="PANTHER" id="PTHR35604:SF2">
    <property type="entry name" value="TRANSPOSASE INSH FOR INSERTION SEQUENCE ELEMENT IS5A-RELATED"/>
    <property type="match status" value="1"/>
</dbReference>
<feature type="non-terminal residue" evidence="1">
    <location>
        <position position="1"/>
    </location>
</feature>
<dbReference type="AlphaFoldDB" id="T0YC75"/>
<proteinExistence type="predicted"/>